<feature type="transmembrane region" description="Helical" evidence="5">
    <location>
        <begin position="437"/>
        <end position="454"/>
    </location>
</feature>
<reference evidence="6 7" key="1">
    <citation type="submission" date="2020-08" db="EMBL/GenBank/DDBJ databases">
        <title>Edaphobacter telluris sp. nov. and Acidobacterium dinghuensis sp. nov., two acidobacteria isolated from forest soil.</title>
        <authorList>
            <person name="Fu J."/>
            <person name="Qiu L."/>
        </authorList>
    </citation>
    <scope>NUCLEOTIDE SEQUENCE [LARGE SCALE GENOMIC DNA]</scope>
    <source>
        <strain evidence="6">4Y35</strain>
    </source>
</reference>
<dbReference type="GO" id="GO:0022857">
    <property type="term" value="F:transmembrane transporter activity"/>
    <property type="evidence" value="ECO:0007669"/>
    <property type="project" value="InterPro"/>
</dbReference>
<dbReference type="GO" id="GO:0016020">
    <property type="term" value="C:membrane"/>
    <property type="evidence" value="ECO:0007669"/>
    <property type="project" value="UniProtKB-SubCell"/>
</dbReference>
<feature type="transmembrane region" description="Helical" evidence="5">
    <location>
        <begin position="351"/>
        <end position="373"/>
    </location>
</feature>
<feature type="transmembrane region" description="Helical" evidence="5">
    <location>
        <begin position="379"/>
        <end position="399"/>
    </location>
</feature>
<protein>
    <submittedName>
        <fullName evidence="6">APC family permease</fullName>
    </submittedName>
</protein>
<keyword evidence="2 5" id="KW-0812">Transmembrane</keyword>
<dbReference type="InterPro" id="IPR053153">
    <property type="entry name" value="APC_K+_Transporter"/>
</dbReference>
<feature type="transmembrane region" description="Helical" evidence="5">
    <location>
        <begin position="212"/>
        <end position="232"/>
    </location>
</feature>
<evidence type="ECO:0000313" key="6">
    <source>
        <dbReference type="EMBL" id="QNI32261.1"/>
    </source>
</evidence>
<organism evidence="6 7">
    <name type="scientific">Alloacidobacterium dinghuense</name>
    <dbReference type="NCBI Taxonomy" id="2763107"/>
    <lineage>
        <taxon>Bacteria</taxon>
        <taxon>Pseudomonadati</taxon>
        <taxon>Acidobacteriota</taxon>
        <taxon>Terriglobia</taxon>
        <taxon>Terriglobales</taxon>
        <taxon>Acidobacteriaceae</taxon>
        <taxon>Alloacidobacterium</taxon>
    </lineage>
</organism>
<evidence type="ECO:0000256" key="4">
    <source>
        <dbReference type="ARBA" id="ARBA00023136"/>
    </source>
</evidence>
<dbReference type="InterPro" id="IPR002293">
    <property type="entry name" value="AA/rel_permease1"/>
</dbReference>
<evidence type="ECO:0000256" key="3">
    <source>
        <dbReference type="ARBA" id="ARBA00022989"/>
    </source>
</evidence>
<evidence type="ECO:0000313" key="7">
    <source>
        <dbReference type="Proteomes" id="UP000515312"/>
    </source>
</evidence>
<gene>
    <name evidence="6" type="ORF">H7849_25295</name>
</gene>
<keyword evidence="7" id="KW-1185">Reference proteome</keyword>
<dbReference type="AlphaFoldDB" id="A0A7G8BI91"/>
<feature type="transmembrane region" description="Helical" evidence="5">
    <location>
        <begin position="168"/>
        <end position="192"/>
    </location>
</feature>
<feature type="transmembrane region" description="Helical" evidence="5">
    <location>
        <begin position="100"/>
        <end position="132"/>
    </location>
</feature>
<dbReference type="PANTHER" id="PTHR47704:SF1">
    <property type="entry name" value="POTASSIUM TRANSPORTER KIMA"/>
    <property type="match status" value="1"/>
</dbReference>
<evidence type="ECO:0000256" key="1">
    <source>
        <dbReference type="ARBA" id="ARBA00004141"/>
    </source>
</evidence>
<evidence type="ECO:0000256" key="5">
    <source>
        <dbReference type="SAM" id="Phobius"/>
    </source>
</evidence>
<comment type="subcellular location">
    <subcellularLocation>
        <location evidence="1">Membrane</location>
        <topology evidence="1">Multi-pass membrane protein</topology>
    </subcellularLocation>
</comment>
<dbReference type="Gene3D" id="1.20.1740.10">
    <property type="entry name" value="Amino acid/polyamine transporter I"/>
    <property type="match status" value="1"/>
</dbReference>
<feature type="transmembrane region" description="Helical" evidence="5">
    <location>
        <begin position="303"/>
        <end position="324"/>
    </location>
</feature>
<feature type="transmembrane region" description="Helical" evidence="5">
    <location>
        <begin position="253"/>
        <end position="276"/>
    </location>
</feature>
<dbReference type="RefSeq" id="WP_186743216.1">
    <property type="nucleotide sequence ID" value="NZ_CP060394.1"/>
</dbReference>
<feature type="transmembrane region" description="Helical" evidence="5">
    <location>
        <begin position="57"/>
        <end position="79"/>
    </location>
</feature>
<name>A0A7G8BI91_9BACT</name>
<sequence length="620" mass="66663">MRTLDLLFGRPLATSEERAEQIGPSAGLPIFGLDALSSAAYGPEAALTLLIPLGIAGVHHIVPVTTAIIILLVIVYFSYRQTIEAYPHGGGSYTVATENLGAGAGLLAAAALMIDYILTAAVGISAGVGALISAAPGLQKHTLLLCLLILLILTLVNMRGVRDTGVAFLIPTYLFLGTLIIVIILGGVKALVHDGHPVPVVAPPALPPVTTALTWWLLLKVFSSGCTAMTGVEAVSNGVMAFRQPTTKNAKNTLTIIIALLIVLLAGIALLCRAYGIGATDPGGAGYQSVLSQLTAAVAGKGIFYWVTIGSILLVLSLSANTAFADFPRLTRAIALRDYLPHAFILRGRRLLYSHGIYALVTFVAVLLILFGGVTDRLIPLYAIGAFLAFTLSQAGMVVHWYKQGHAMGHMIVNGIGAAATGLTLLVVLVAKFLDGAWITVILVPALIIVMRTVRKHYDDTAKETAHPEPLRVDGLQPPRVIIPMDKWNRISEKGLRFAIAMSPDVEAVHVECGDEEDSVCQIWNDLVVSPIRAAGLPEPRLTIIKSPYRFFIQPFVDHVLAEQMKSSDRQVAVLVPELVVKHWYENVLHNQRANLLKLFLLVRGNENVVVINIPWYLHK</sequence>
<keyword evidence="3 5" id="KW-1133">Transmembrane helix</keyword>
<proteinExistence type="predicted"/>
<dbReference type="Pfam" id="PF13520">
    <property type="entry name" value="AA_permease_2"/>
    <property type="match status" value="1"/>
</dbReference>
<dbReference type="KEGG" id="adin:H7849_25295"/>
<feature type="transmembrane region" description="Helical" evidence="5">
    <location>
        <begin position="138"/>
        <end position="156"/>
    </location>
</feature>
<keyword evidence="4 5" id="KW-0472">Membrane</keyword>
<dbReference type="Proteomes" id="UP000515312">
    <property type="component" value="Chromosome"/>
</dbReference>
<feature type="transmembrane region" description="Helical" evidence="5">
    <location>
        <begin position="411"/>
        <end position="431"/>
    </location>
</feature>
<dbReference type="EMBL" id="CP060394">
    <property type="protein sequence ID" value="QNI32261.1"/>
    <property type="molecule type" value="Genomic_DNA"/>
</dbReference>
<evidence type="ECO:0000256" key="2">
    <source>
        <dbReference type="ARBA" id="ARBA00022692"/>
    </source>
</evidence>
<accession>A0A7G8BI91</accession>
<dbReference type="PANTHER" id="PTHR47704">
    <property type="entry name" value="POTASSIUM TRANSPORTER KIMA"/>
    <property type="match status" value="1"/>
</dbReference>